<feature type="compositionally biased region" description="Low complexity" evidence="1">
    <location>
        <begin position="1"/>
        <end position="12"/>
    </location>
</feature>
<reference evidence="2 3" key="1">
    <citation type="submission" date="2016-10" db="EMBL/GenBank/DDBJ databases">
        <title>Genome sequence of the basidiomycete white-rot fungus Trametes pubescens.</title>
        <authorList>
            <person name="Makela M.R."/>
            <person name="Granchi Z."/>
            <person name="Peng M."/>
            <person name="De Vries R.P."/>
            <person name="Grigoriev I."/>
            <person name="Riley R."/>
            <person name="Hilden K."/>
        </authorList>
    </citation>
    <scope>NUCLEOTIDE SEQUENCE [LARGE SCALE GENOMIC DNA]</scope>
    <source>
        <strain evidence="2 3">FBCC735</strain>
    </source>
</reference>
<dbReference type="AlphaFoldDB" id="A0A1M2V306"/>
<name>A0A1M2V306_TRAPU</name>
<accession>A0A1M2V306</accession>
<feature type="compositionally biased region" description="Basic residues" evidence="1">
    <location>
        <begin position="40"/>
        <end position="50"/>
    </location>
</feature>
<dbReference type="EMBL" id="MNAD01001708">
    <property type="protein sequence ID" value="OJT01970.1"/>
    <property type="molecule type" value="Genomic_DNA"/>
</dbReference>
<dbReference type="Proteomes" id="UP000184267">
    <property type="component" value="Unassembled WGS sequence"/>
</dbReference>
<organism evidence="2 3">
    <name type="scientific">Trametes pubescens</name>
    <name type="common">White-rot fungus</name>
    <dbReference type="NCBI Taxonomy" id="154538"/>
    <lineage>
        <taxon>Eukaryota</taxon>
        <taxon>Fungi</taxon>
        <taxon>Dikarya</taxon>
        <taxon>Basidiomycota</taxon>
        <taxon>Agaricomycotina</taxon>
        <taxon>Agaricomycetes</taxon>
        <taxon>Polyporales</taxon>
        <taxon>Polyporaceae</taxon>
        <taxon>Trametes</taxon>
    </lineage>
</organism>
<evidence type="ECO:0000313" key="3">
    <source>
        <dbReference type="Proteomes" id="UP000184267"/>
    </source>
</evidence>
<keyword evidence="3" id="KW-1185">Reference proteome</keyword>
<proteinExistence type="predicted"/>
<comment type="caution">
    <text evidence="2">The sequence shown here is derived from an EMBL/GenBank/DDBJ whole genome shotgun (WGS) entry which is preliminary data.</text>
</comment>
<sequence length="50" mass="5067">MNGGSNSNNNTNAPMDTDAQGSQQAAPAASGSQFPTVVPPKRRPATPRTA</sequence>
<feature type="compositionally biased region" description="Low complexity" evidence="1">
    <location>
        <begin position="19"/>
        <end position="36"/>
    </location>
</feature>
<feature type="region of interest" description="Disordered" evidence="1">
    <location>
        <begin position="1"/>
        <end position="50"/>
    </location>
</feature>
<evidence type="ECO:0000313" key="2">
    <source>
        <dbReference type="EMBL" id="OJT01970.1"/>
    </source>
</evidence>
<gene>
    <name evidence="2" type="ORF">TRAPUB_7568</name>
</gene>
<evidence type="ECO:0000256" key="1">
    <source>
        <dbReference type="SAM" id="MobiDB-lite"/>
    </source>
</evidence>
<protein>
    <submittedName>
        <fullName evidence="2">Uncharacterized protein</fullName>
    </submittedName>
</protein>